<sequence>MAELFGVAASIIAIIQISDRIVSLAKLYIESSRDAPKDLWLILNEISTVKVVFENLKFLIDTHGADFTLLSQLNNPEGPIAGCRNAIADLESLIGTDAAQTIIRGKRGELLSIFAKLAWPLKETKARKLLDDITRHKTTINLALANEAAIDIKRLRNGLGNLQRVVDRTELQSILGWLVTVDPSPNHNRAFDLHEQHTGKWLLRSPEWHNWLLLETRFLWLHGIPGSGKTVLSSYIVHEVQNVSQKNSHSNNAWAYYYCYHGRNHDETSHCLRWIINQLCRQMESAPLSLRTLYQLGSQPTIQQLLDVLESVANCFDLVYVVIDALDESRNRENIALTFANLILQERFRMLRVTATSRDEMDIRRALEHVASPISMCNTLVQDDIQIYVHTTLSKDSKFRRWPVELLLEIEHALVYGARGMFRWVFCQIEVLRRVKNEAAARKCMHELPKGLDETYERILTAIPDEERSLALHALWLLCSPEERLTAEMLLVAIAESCTHDVNCVDQGFVDWETIKEICSCLISVSDELTENEYGGIGHAVVLAHYTVKEYLLSDRIR</sequence>
<dbReference type="InterPro" id="IPR027417">
    <property type="entry name" value="P-loop_NTPase"/>
</dbReference>
<organism evidence="3 4">
    <name type="scientific">Zopfia rhizophila CBS 207.26</name>
    <dbReference type="NCBI Taxonomy" id="1314779"/>
    <lineage>
        <taxon>Eukaryota</taxon>
        <taxon>Fungi</taxon>
        <taxon>Dikarya</taxon>
        <taxon>Ascomycota</taxon>
        <taxon>Pezizomycotina</taxon>
        <taxon>Dothideomycetes</taxon>
        <taxon>Dothideomycetes incertae sedis</taxon>
        <taxon>Zopfiaceae</taxon>
        <taxon>Zopfia</taxon>
    </lineage>
</organism>
<feature type="non-terminal residue" evidence="3">
    <location>
        <position position="558"/>
    </location>
</feature>
<dbReference type="SUPFAM" id="SSF52540">
    <property type="entry name" value="P-loop containing nucleoside triphosphate hydrolases"/>
    <property type="match status" value="1"/>
</dbReference>
<dbReference type="InterPro" id="IPR056884">
    <property type="entry name" value="NPHP3-like_N"/>
</dbReference>
<keyword evidence="1" id="KW-0677">Repeat</keyword>
<dbReference type="EMBL" id="ML994642">
    <property type="protein sequence ID" value="KAF2183493.1"/>
    <property type="molecule type" value="Genomic_DNA"/>
</dbReference>
<gene>
    <name evidence="3" type="ORF">K469DRAFT_535238</name>
</gene>
<evidence type="ECO:0000313" key="4">
    <source>
        <dbReference type="Proteomes" id="UP000800200"/>
    </source>
</evidence>
<dbReference type="PANTHER" id="PTHR10039">
    <property type="entry name" value="AMELOGENIN"/>
    <property type="match status" value="1"/>
</dbReference>
<evidence type="ECO:0000256" key="1">
    <source>
        <dbReference type="ARBA" id="ARBA00022737"/>
    </source>
</evidence>
<dbReference type="Pfam" id="PF24883">
    <property type="entry name" value="NPHP3_N"/>
    <property type="match status" value="1"/>
</dbReference>
<protein>
    <recommendedName>
        <fullName evidence="2">Nephrocystin 3-like N-terminal domain-containing protein</fullName>
    </recommendedName>
</protein>
<name>A0A6A6DWT3_9PEZI</name>
<evidence type="ECO:0000259" key="2">
    <source>
        <dbReference type="Pfam" id="PF24883"/>
    </source>
</evidence>
<dbReference type="Gene3D" id="3.40.50.300">
    <property type="entry name" value="P-loop containing nucleotide triphosphate hydrolases"/>
    <property type="match status" value="1"/>
</dbReference>
<reference evidence="3" key="1">
    <citation type="journal article" date="2020" name="Stud. Mycol.">
        <title>101 Dothideomycetes genomes: a test case for predicting lifestyles and emergence of pathogens.</title>
        <authorList>
            <person name="Haridas S."/>
            <person name="Albert R."/>
            <person name="Binder M."/>
            <person name="Bloem J."/>
            <person name="Labutti K."/>
            <person name="Salamov A."/>
            <person name="Andreopoulos B."/>
            <person name="Baker S."/>
            <person name="Barry K."/>
            <person name="Bills G."/>
            <person name="Bluhm B."/>
            <person name="Cannon C."/>
            <person name="Castanera R."/>
            <person name="Culley D."/>
            <person name="Daum C."/>
            <person name="Ezra D."/>
            <person name="Gonzalez J."/>
            <person name="Henrissat B."/>
            <person name="Kuo A."/>
            <person name="Liang C."/>
            <person name="Lipzen A."/>
            <person name="Lutzoni F."/>
            <person name="Magnuson J."/>
            <person name="Mondo S."/>
            <person name="Nolan M."/>
            <person name="Ohm R."/>
            <person name="Pangilinan J."/>
            <person name="Park H.-J."/>
            <person name="Ramirez L."/>
            <person name="Alfaro M."/>
            <person name="Sun H."/>
            <person name="Tritt A."/>
            <person name="Yoshinaga Y."/>
            <person name="Zwiers L.-H."/>
            <person name="Turgeon B."/>
            <person name="Goodwin S."/>
            <person name="Spatafora J."/>
            <person name="Crous P."/>
            <person name="Grigoriev I."/>
        </authorList>
    </citation>
    <scope>NUCLEOTIDE SEQUENCE</scope>
    <source>
        <strain evidence="3">CBS 207.26</strain>
    </source>
</reference>
<dbReference type="Proteomes" id="UP000800200">
    <property type="component" value="Unassembled WGS sequence"/>
</dbReference>
<dbReference type="OrthoDB" id="1577640at2759"/>
<dbReference type="AlphaFoldDB" id="A0A6A6DWT3"/>
<dbReference type="PANTHER" id="PTHR10039:SF16">
    <property type="entry name" value="GPI INOSITOL-DEACYLASE"/>
    <property type="match status" value="1"/>
</dbReference>
<proteinExistence type="predicted"/>
<evidence type="ECO:0000313" key="3">
    <source>
        <dbReference type="EMBL" id="KAF2183493.1"/>
    </source>
</evidence>
<keyword evidence="4" id="KW-1185">Reference proteome</keyword>
<feature type="domain" description="Nephrocystin 3-like N-terminal" evidence="2">
    <location>
        <begin position="198"/>
        <end position="358"/>
    </location>
</feature>
<accession>A0A6A6DWT3</accession>